<keyword evidence="5 7" id="KW-0648">Protein biosynthesis</keyword>
<comment type="catalytic activity">
    <reaction evidence="7">
        <text>tRNA(Glu) + L-glutamate + ATP = L-glutamyl-tRNA(Glu) + AMP + diphosphate</text>
        <dbReference type="Rhea" id="RHEA:23540"/>
        <dbReference type="Rhea" id="RHEA-COMP:9663"/>
        <dbReference type="Rhea" id="RHEA-COMP:9680"/>
        <dbReference type="ChEBI" id="CHEBI:29985"/>
        <dbReference type="ChEBI" id="CHEBI:30616"/>
        <dbReference type="ChEBI" id="CHEBI:33019"/>
        <dbReference type="ChEBI" id="CHEBI:78442"/>
        <dbReference type="ChEBI" id="CHEBI:78520"/>
        <dbReference type="ChEBI" id="CHEBI:456215"/>
        <dbReference type="EC" id="6.1.1.17"/>
    </reaction>
</comment>
<dbReference type="HAMAP" id="MF_00022">
    <property type="entry name" value="Glu_tRNA_synth_type1"/>
    <property type="match status" value="1"/>
</dbReference>
<dbReference type="Gene3D" id="3.40.50.620">
    <property type="entry name" value="HUPs"/>
    <property type="match status" value="1"/>
</dbReference>
<feature type="domain" description="Glutamyl/glutaminyl-tRNA synthetase class Ib catalytic" evidence="8">
    <location>
        <begin position="20"/>
        <end position="332"/>
    </location>
</feature>
<dbReference type="CDD" id="cd00808">
    <property type="entry name" value="GluRS_core"/>
    <property type="match status" value="1"/>
</dbReference>
<dbReference type="InterPro" id="IPR020058">
    <property type="entry name" value="Glu/Gln-tRNA-synth_Ib_cat-dom"/>
</dbReference>
<feature type="domain" description="Aminoacyl-tRNA synthetase class I anticodon-binding" evidence="9">
    <location>
        <begin position="347"/>
        <end position="491"/>
    </location>
</feature>
<dbReference type="GO" id="GO:0000049">
    <property type="term" value="F:tRNA binding"/>
    <property type="evidence" value="ECO:0007669"/>
    <property type="project" value="InterPro"/>
</dbReference>
<comment type="subunit">
    <text evidence="7">Monomer.</text>
</comment>
<evidence type="ECO:0000313" key="10">
    <source>
        <dbReference type="EMBL" id="SMC36300.1"/>
    </source>
</evidence>
<evidence type="ECO:0000256" key="3">
    <source>
        <dbReference type="ARBA" id="ARBA00022741"/>
    </source>
</evidence>
<feature type="short sequence motif" description="'KMSKS' region" evidence="7">
    <location>
        <begin position="264"/>
        <end position="268"/>
    </location>
</feature>
<dbReference type="OrthoDB" id="9807503at2"/>
<comment type="similarity">
    <text evidence="1 7">Belongs to the class-I aminoacyl-tRNA synthetase family. Glutamate--tRNA ligase type 1 subfamily.</text>
</comment>
<evidence type="ECO:0000259" key="8">
    <source>
        <dbReference type="Pfam" id="PF00749"/>
    </source>
</evidence>
<organism evidence="10 11">
    <name type="scientific">Papillibacter cinnamivorans DSM 12816</name>
    <dbReference type="NCBI Taxonomy" id="1122930"/>
    <lineage>
        <taxon>Bacteria</taxon>
        <taxon>Bacillati</taxon>
        <taxon>Bacillota</taxon>
        <taxon>Clostridia</taxon>
        <taxon>Eubacteriales</taxon>
        <taxon>Oscillospiraceae</taxon>
        <taxon>Papillibacter</taxon>
    </lineage>
</organism>
<dbReference type="FunFam" id="3.40.50.620:FF:000045">
    <property type="entry name" value="Glutamate--tRNA ligase, mitochondrial"/>
    <property type="match status" value="1"/>
</dbReference>
<evidence type="ECO:0000256" key="2">
    <source>
        <dbReference type="ARBA" id="ARBA00022598"/>
    </source>
</evidence>
<gene>
    <name evidence="7" type="primary">gltX</name>
    <name evidence="10" type="ORF">SAMN02745168_0472</name>
</gene>
<keyword evidence="2 7" id="KW-0436">Ligase</keyword>
<comment type="caution">
    <text evidence="7">Lacks conserved residue(s) required for the propagation of feature annotation.</text>
</comment>
<dbReference type="GO" id="GO:0005524">
    <property type="term" value="F:ATP binding"/>
    <property type="evidence" value="ECO:0007669"/>
    <property type="project" value="UniProtKB-UniRule"/>
</dbReference>
<keyword evidence="6 7" id="KW-0030">Aminoacyl-tRNA synthetase</keyword>
<evidence type="ECO:0000256" key="6">
    <source>
        <dbReference type="ARBA" id="ARBA00023146"/>
    </source>
</evidence>
<dbReference type="InterPro" id="IPR049940">
    <property type="entry name" value="GluQ/Sye"/>
</dbReference>
<dbReference type="GO" id="GO:0008270">
    <property type="term" value="F:zinc ion binding"/>
    <property type="evidence" value="ECO:0007669"/>
    <property type="project" value="InterPro"/>
</dbReference>
<dbReference type="GO" id="GO:0005737">
    <property type="term" value="C:cytoplasm"/>
    <property type="evidence" value="ECO:0007669"/>
    <property type="project" value="UniProtKB-SubCell"/>
</dbReference>
<keyword evidence="3 7" id="KW-0547">Nucleotide-binding</keyword>
<dbReference type="PRINTS" id="PR00987">
    <property type="entry name" value="TRNASYNTHGLU"/>
</dbReference>
<dbReference type="PANTHER" id="PTHR43311:SF2">
    <property type="entry name" value="GLUTAMATE--TRNA LIGASE, MITOCHONDRIAL-RELATED"/>
    <property type="match status" value="1"/>
</dbReference>
<dbReference type="InterPro" id="IPR045462">
    <property type="entry name" value="aa-tRNA-synth_I_cd-bd"/>
</dbReference>
<sequence>MNQNQDYFNQMEERIPRGGVRTRFAPSPTGYMHVGNLRTALYAYLIARNAEGTFLLRIEDTDQARYIEGATDVIYRTLRECGLRHDEGPDLGGPCGPYIQTERREIYKAYAERLIRLGGAYRCFCDEARLRELHEEGTPGGKYDGRCANLSPEESDEKAGAGVPFVVRQKIPREGTTTVNDMVYGQITVENDTLDDNVLLKSDGLPTYNFANVVDDHLMGITHVVRGSEYLSSAPKYDLLYKAFGWEIPQYIHCPPVMRDAQHKLSKRHGDPTYDDLIREGYLPEAVLNYVALLGWSPGGEREVYSLEELAEIFSIAGINKAPAIFDKAKLDHFNAEYLRALPPERFLTLAEPYIRQSVKNPAIDPALIAPLVQPRCERLTDIPQQVDFFDILPEYDSEYYVNKKSKTDRAISLDMLCHAEKTLEELPDWERETIHDALMNLAAALGVKNGTLLWPVRIAVSGKQTTPGGGVEICHILGREESLRRIRTGIRMLEGE</sequence>
<keyword evidence="7" id="KW-0963">Cytoplasm</keyword>
<reference evidence="10 11" key="1">
    <citation type="submission" date="2017-04" db="EMBL/GenBank/DDBJ databases">
        <authorList>
            <person name="Afonso C.L."/>
            <person name="Miller P.J."/>
            <person name="Scott M.A."/>
            <person name="Spackman E."/>
            <person name="Goraichik I."/>
            <person name="Dimitrov K.M."/>
            <person name="Suarez D.L."/>
            <person name="Swayne D.E."/>
        </authorList>
    </citation>
    <scope>NUCLEOTIDE SEQUENCE [LARGE SCALE GENOMIC DNA]</scope>
    <source>
        <strain evidence="10 11">DSM 12816</strain>
    </source>
</reference>
<protein>
    <recommendedName>
        <fullName evidence="7">Glutamate--tRNA ligase</fullName>
        <ecNumber evidence="7">6.1.1.17</ecNumber>
    </recommendedName>
    <alternativeName>
        <fullName evidence="7">Glutamyl-tRNA synthetase</fullName>
        <shortName evidence="7">GluRS</shortName>
    </alternativeName>
</protein>
<dbReference type="InterPro" id="IPR004527">
    <property type="entry name" value="Glu-tRNA-ligase_bac/mito"/>
</dbReference>
<keyword evidence="11" id="KW-1185">Reference proteome</keyword>
<comment type="function">
    <text evidence="7">Catalyzes the attachment of glutamate to tRNA(Glu) in a two-step reaction: glutamate is first activated by ATP to form Glu-AMP and then transferred to the acceptor end of tRNA(Glu).</text>
</comment>
<dbReference type="Pfam" id="PF00749">
    <property type="entry name" value="tRNA-synt_1c"/>
    <property type="match status" value="1"/>
</dbReference>
<evidence type="ECO:0000256" key="7">
    <source>
        <dbReference type="HAMAP-Rule" id="MF_00022"/>
    </source>
</evidence>
<evidence type="ECO:0000256" key="5">
    <source>
        <dbReference type="ARBA" id="ARBA00022917"/>
    </source>
</evidence>
<comment type="subcellular location">
    <subcellularLocation>
        <location evidence="7">Cytoplasm</location>
    </subcellularLocation>
</comment>
<dbReference type="PROSITE" id="PS00178">
    <property type="entry name" value="AA_TRNA_LIGASE_I"/>
    <property type="match status" value="1"/>
</dbReference>
<dbReference type="NCBIfam" id="TIGR00464">
    <property type="entry name" value="gltX_bact"/>
    <property type="match status" value="1"/>
</dbReference>
<dbReference type="GO" id="GO:0004818">
    <property type="term" value="F:glutamate-tRNA ligase activity"/>
    <property type="evidence" value="ECO:0007669"/>
    <property type="project" value="UniProtKB-UniRule"/>
</dbReference>
<feature type="binding site" evidence="7">
    <location>
        <position position="267"/>
    </location>
    <ligand>
        <name>ATP</name>
        <dbReference type="ChEBI" id="CHEBI:30616"/>
    </ligand>
</feature>
<keyword evidence="4 7" id="KW-0067">ATP-binding</keyword>
<proteinExistence type="inferred from homology"/>
<dbReference type="InterPro" id="IPR033910">
    <property type="entry name" value="GluRS_core"/>
</dbReference>
<dbReference type="STRING" id="1122930.SAMN02745168_0472"/>
<dbReference type="Gene3D" id="1.10.10.350">
    <property type="match status" value="1"/>
</dbReference>
<accession>A0A1W1YJ90</accession>
<dbReference type="SUPFAM" id="SSF52374">
    <property type="entry name" value="Nucleotidylyl transferase"/>
    <property type="match status" value="1"/>
</dbReference>
<name>A0A1W1YJ90_9FIRM</name>
<dbReference type="AlphaFoldDB" id="A0A1W1YJ90"/>
<dbReference type="Pfam" id="PF19269">
    <property type="entry name" value="Anticodon_2"/>
    <property type="match status" value="1"/>
</dbReference>
<evidence type="ECO:0000256" key="1">
    <source>
        <dbReference type="ARBA" id="ARBA00007894"/>
    </source>
</evidence>
<dbReference type="EMBL" id="FWXW01000001">
    <property type="protein sequence ID" value="SMC36300.1"/>
    <property type="molecule type" value="Genomic_DNA"/>
</dbReference>
<feature type="short sequence motif" description="'HIGH' region" evidence="7">
    <location>
        <begin position="26"/>
        <end position="36"/>
    </location>
</feature>
<dbReference type="InterPro" id="IPR001412">
    <property type="entry name" value="aa-tRNA-synth_I_CS"/>
</dbReference>
<evidence type="ECO:0000259" key="9">
    <source>
        <dbReference type="Pfam" id="PF19269"/>
    </source>
</evidence>
<evidence type="ECO:0000256" key="4">
    <source>
        <dbReference type="ARBA" id="ARBA00022840"/>
    </source>
</evidence>
<dbReference type="InterPro" id="IPR014729">
    <property type="entry name" value="Rossmann-like_a/b/a_fold"/>
</dbReference>
<dbReference type="PANTHER" id="PTHR43311">
    <property type="entry name" value="GLUTAMATE--TRNA LIGASE"/>
    <property type="match status" value="1"/>
</dbReference>
<dbReference type="InterPro" id="IPR000924">
    <property type="entry name" value="Glu/Gln-tRNA-synth"/>
</dbReference>
<evidence type="ECO:0000313" key="11">
    <source>
        <dbReference type="Proteomes" id="UP000192790"/>
    </source>
</evidence>
<dbReference type="InterPro" id="IPR008925">
    <property type="entry name" value="aa_tRNA-synth_I_cd-bd_sf"/>
</dbReference>
<dbReference type="InterPro" id="IPR020751">
    <property type="entry name" value="aa-tRNA-synth_I_codon-bd_sub2"/>
</dbReference>
<dbReference type="RefSeq" id="WP_084233114.1">
    <property type="nucleotide sequence ID" value="NZ_FWXW01000001.1"/>
</dbReference>
<dbReference type="EC" id="6.1.1.17" evidence="7"/>
<dbReference type="SUPFAM" id="SSF48163">
    <property type="entry name" value="An anticodon-binding domain of class I aminoacyl-tRNA synthetases"/>
    <property type="match status" value="1"/>
</dbReference>
<dbReference type="GO" id="GO:0006424">
    <property type="term" value="P:glutamyl-tRNA aminoacylation"/>
    <property type="evidence" value="ECO:0007669"/>
    <property type="project" value="UniProtKB-UniRule"/>
</dbReference>
<dbReference type="Proteomes" id="UP000192790">
    <property type="component" value="Unassembled WGS sequence"/>
</dbReference>